<dbReference type="AlphaFoldDB" id="A0A4R1BMZ1"/>
<evidence type="ECO:0000313" key="2">
    <source>
        <dbReference type="EMBL" id="TCJ18853.1"/>
    </source>
</evidence>
<proteinExistence type="predicted"/>
<dbReference type="PROSITE" id="PS51257">
    <property type="entry name" value="PROKAR_LIPOPROTEIN"/>
    <property type="match status" value="1"/>
</dbReference>
<accession>A0A4R1BMZ1</accession>
<feature type="signal peptide" evidence="1">
    <location>
        <begin position="1"/>
        <end position="19"/>
    </location>
</feature>
<keyword evidence="3" id="KW-1185">Reference proteome</keyword>
<gene>
    <name evidence="2" type="ORF">E0L93_04950</name>
</gene>
<dbReference type="Proteomes" id="UP000295244">
    <property type="component" value="Unassembled WGS sequence"/>
</dbReference>
<evidence type="ECO:0000313" key="3">
    <source>
        <dbReference type="Proteomes" id="UP000295244"/>
    </source>
</evidence>
<comment type="caution">
    <text evidence="2">The sequence shown here is derived from an EMBL/GenBank/DDBJ whole genome shotgun (WGS) entry which is preliminary data.</text>
</comment>
<organism evidence="2 3">
    <name type="scientific">Rubrobacter taiwanensis</name>
    <dbReference type="NCBI Taxonomy" id="185139"/>
    <lineage>
        <taxon>Bacteria</taxon>
        <taxon>Bacillati</taxon>
        <taxon>Actinomycetota</taxon>
        <taxon>Rubrobacteria</taxon>
        <taxon>Rubrobacterales</taxon>
        <taxon>Rubrobacteraceae</taxon>
        <taxon>Rubrobacter</taxon>
    </lineage>
</organism>
<dbReference type="OrthoDB" id="9554377at2"/>
<evidence type="ECO:0000256" key="1">
    <source>
        <dbReference type="SAM" id="SignalP"/>
    </source>
</evidence>
<dbReference type="RefSeq" id="WP_132689327.1">
    <property type="nucleotide sequence ID" value="NZ_SKBU01000009.1"/>
</dbReference>
<sequence length="282" mass="29828">MTRILAPLALALLLLTSCAAPGSLALEPATEAPAVYRVSAQAASELSGAISDRRGSTELTAAFRVDPVSDSEAGVEVLYAAASVESPDGEMVALDLDSLRGRRATVEFRPPGVATGVRGDEELLEAGVPLISMREVILSLFPAVPGETMQRDDAWVADTPVPFSNLSGPPARLRYVLTGTDGSSGTVEGYAVSTGRNFVSETAGERLSGTGELYIFFEGEYEAGTGYTRTEKEAEFYTHYIRLGSGGSNFANGTVRMEYRSTVERLNPVEQFGLDAGGETPD</sequence>
<feature type="chain" id="PRO_5039429614" evidence="1">
    <location>
        <begin position="20"/>
        <end position="282"/>
    </location>
</feature>
<reference evidence="2 3" key="1">
    <citation type="submission" date="2019-03" db="EMBL/GenBank/DDBJ databases">
        <title>Whole genome sequence of a novel Rubrobacter taiwanensis strain, isolated from Yellowstone National Park.</title>
        <authorList>
            <person name="Freed S."/>
            <person name="Ramaley R.F."/>
            <person name="Kyndt J.A."/>
        </authorList>
    </citation>
    <scope>NUCLEOTIDE SEQUENCE [LARGE SCALE GENOMIC DNA]</scope>
    <source>
        <strain evidence="2 3">Yellowstone</strain>
    </source>
</reference>
<dbReference type="EMBL" id="SKBU01000009">
    <property type="protein sequence ID" value="TCJ18853.1"/>
    <property type="molecule type" value="Genomic_DNA"/>
</dbReference>
<protein>
    <submittedName>
        <fullName evidence="2">Uncharacterized protein</fullName>
    </submittedName>
</protein>
<keyword evidence="1" id="KW-0732">Signal</keyword>
<name>A0A4R1BMZ1_9ACTN</name>